<dbReference type="Pfam" id="PF18332">
    <property type="entry name" value="XRN1_D1"/>
    <property type="match status" value="1"/>
</dbReference>
<feature type="domain" description="5'-3' exoribonuclease 1 D1" evidence="10">
    <location>
        <begin position="631"/>
        <end position="775"/>
    </location>
</feature>
<dbReference type="InterPro" id="IPR041106">
    <property type="entry name" value="XRN1_D2_D3"/>
</dbReference>
<dbReference type="GO" id="GO:0004534">
    <property type="term" value="F:5'-3' RNA exonuclease activity"/>
    <property type="evidence" value="ECO:0007669"/>
    <property type="project" value="TreeGrafter"/>
</dbReference>
<evidence type="ECO:0000313" key="12">
    <source>
        <dbReference type="EMBL" id="CAH1395383.1"/>
    </source>
</evidence>
<reference evidence="12" key="1">
    <citation type="submission" date="2022-01" db="EMBL/GenBank/DDBJ databases">
        <authorList>
            <person name="King R."/>
        </authorList>
    </citation>
    <scope>NUCLEOTIDE SEQUENCE</scope>
</reference>
<evidence type="ECO:0000256" key="4">
    <source>
        <dbReference type="ARBA" id="ARBA00038299"/>
    </source>
</evidence>
<dbReference type="InterPro" id="IPR040992">
    <property type="entry name" value="XRN1_D1"/>
</dbReference>
<sequence>MGVPKFFRFISERYPCLCEVVKEYEIPEFDNFYIDANGIIHNCSHPDDSVHFRISEEEIFKDIFYYLEVLFRLIQPKKLFFIAIDGVAPRAKMNQQRSRRFRTAKDAELALKRAVDKGEELPDTDRFDSNCITPGTVFMDKLHKQLQYFIKHKISTDSTWQKPKIILSGHNVPGEGEHKIMDYIRYLRSQSDWDPNTRHCLHGLDADLIMLGLCTHEPHFALLREEVKFSRTAKKPKNVEETKFFLLHLSMMRGYLELEFQSLKEKLSFEYDIERIIDDWVLMGFLVGNDFIPNLPKFHIANNALHKLYQAYMEVLPSLGGYINDYGTLNLERFEKYLTKLAEMELDNFRDIQADIKYLESKSGKSLLSDETDDALSKFDDDLIRLMEDSNKLFEGDVDLDFDSSDEEQLIQDEFKHHKARFYMEKLNYENVDSEVLRSQAECYVRAIQWNLFYYYTGCPSWSWFYPHHYAPYVSDIKGFTDFDFKFDLSAPFQPFQQLLAVLPAASKNIVPEPFQDLMASPNSPIIQFYPPDFETDLNDKLNDWEAVVLIPFIEEKSLLDAMQPHYKNLTEDENRRNSVQPMEIYEYTSINLGRCEAPEFFPPIENNYAQMTALSRSDIAVDPRKVVKGILPGALSGARYGFPQLRGISFKVELKLAKVKVFEHPSRGENMILKIDRIEFESEEVLYSMAEKLRNNVIYVGWPHIQKGRATAISSEQCQFKIEHNKPPVKYDDKTRHKQDAADLQQRYLSNLGIDLGKVDIIIYIKTVVDIREQFDESNASKTCGKRTYMWSESSYPFPYQTYLDLNKSKLIDNDEELEQMKDLTDIFSVGKNVFLLDLLNYGMLGKVKSIENAKMVKVAINVDSNLDLSGILDLSHKTDLKYYPGSIASQRLGIGSHLFSRLTGSIFIKNADRDERINVGLGLKFTKQGEELIGYTRREGNIWYYSEKTIALLDEYMAKFPELFEKLQTMKNEGDMFLSKDVFPDNTDEKVSEIRTWLKAQAHTSAERRPSGSQILTPEAMKEIEKRVIEYCANKSDKTIEITVNPSSIYIPKPRLSKLPPDPNTTVSMLDRIVSVRENHCIPLGLMGTVVGVDKPGNSASALYDILFDSPVIGGSCRSCVQPRIYRLPSQSFINISYGTRKSGKVTVSTAPKMAHVNHTNLGEPWRAQNYQNPRNENRFYQIPRNREFNHQQSRELNFQQSIPQGNDSVKQFLQSFNPGNQPSFPASPVPPTNNRQLGADSEFKAMWNFLQNQKVPDDKSLRPIPPTKIATSPSETVVEQTIALRKILKLNETPVLPVNQHFTPEFQPQLMQHANNSNRRVSNMVPHNTSNFVFNQGSIMRPKTCSHLNCDLELRNLCVNKNLEGPRYSFKPLASSGEISCILTFPNDIGKVIGDSCRSQEEATENASCKAIKLILKREEIVRSPLGYRNIHRPPQPMAMQSQQSTSRIGMNQQLPTPPMQWCSSKTNNPEMQFSPAMRKLSGRTSQEQVRSPQQALSPVIPNSLHEESRSYGSRAVKNEENHPSPGEEGNQKPKPNQVRRSAAKTKSRIAAKFSTPLPDSK</sequence>
<feature type="region of interest" description="Disordered" evidence="6">
    <location>
        <begin position="1430"/>
        <end position="1565"/>
    </location>
</feature>
<dbReference type="CDD" id="cd18673">
    <property type="entry name" value="PIN_XRN1-2-like"/>
    <property type="match status" value="1"/>
</dbReference>
<evidence type="ECO:0000256" key="6">
    <source>
        <dbReference type="SAM" id="MobiDB-lite"/>
    </source>
</evidence>
<dbReference type="FunFam" id="3.40.50.12390:FF:000002">
    <property type="entry name" value="5'-3' exoribonuclease 1"/>
    <property type="match status" value="1"/>
</dbReference>
<comment type="subcellular location">
    <subcellularLocation>
        <location evidence="5">Cytoplasm</location>
    </subcellularLocation>
</comment>
<feature type="compositionally biased region" description="Polar residues" evidence="6">
    <location>
        <begin position="1486"/>
        <end position="1500"/>
    </location>
</feature>
<dbReference type="Pfam" id="PF03159">
    <property type="entry name" value="XRN_N"/>
    <property type="match status" value="1"/>
</dbReference>
<dbReference type="GO" id="GO:0000956">
    <property type="term" value="P:nuclear-transcribed mRNA catabolic process"/>
    <property type="evidence" value="ECO:0007669"/>
    <property type="project" value="InterPro"/>
</dbReference>
<dbReference type="InterPro" id="IPR027073">
    <property type="entry name" value="5_3_exoribonuclease"/>
</dbReference>
<dbReference type="Pfam" id="PF17846">
    <property type="entry name" value="XRN_M"/>
    <property type="match status" value="1"/>
</dbReference>
<dbReference type="Pfam" id="PF18129">
    <property type="entry name" value="SH3_12"/>
    <property type="match status" value="1"/>
</dbReference>
<keyword evidence="5" id="KW-0963">Cytoplasm</keyword>
<evidence type="ECO:0000259" key="9">
    <source>
        <dbReference type="Pfam" id="PF18129"/>
    </source>
</evidence>
<dbReference type="Proteomes" id="UP001152798">
    <property type="component" value="Chromosome 3"/>
</dbReference>
<comment type="similarity">
    <text evidence="4 5">Belongs to the 5'-3' exonuclease family.</text>
</comment>
<feature type="domain" description="Xrn1 N-terminal" evidence="7">
    <location>
        <begin position="1"/>
        <end position="226"/>
    </location>
</feature>
<dbReference type="EC" id="3.1.13.-" evidence="5"/>
<evidence type="ECO:0000259" key="10">
    <source>
        <dbReference type="Pfam" id="PF18332"/>
    </source>
</evidence>
<dbReference type="Gene3D" id="1.25.40.1050">
    <property type="match status" value="1"/>
</dbReference>
<keyword evidence="5" id="KW-0694">RNA-binding</keyword>
<dbReference type="Gene3D" id="3.40.50.12390">
    <property type="match status" value="1"/>
</dbReference>
<name>A0A9P0H2S3_NEZVI</name>
<dbReference type="Pfam" id="PF18334">
    <property type="entry name" value="XRN1_D2_D3"/>
    <property type="match status" value="1"/>
</dbReference>
<keyword evidence="2 5" id="KW-0378">Hydrolase</keyword>
<dbReference type="InterPro" id="IPR047007">
    <property type="entry name" value="XRN1_D1_sf"/>
</dbReference>
<evidence type="ECO:0000256" key="1">
    <source>
        <dbReference type="ARBA" id="ARBA00022722"/>
    </source>
</evidence>
<keyword evidence="13" id="KW-1185">Reference proteome</keyword>
<dbReference type="Gene3D" id="2.170.260.40">
    <property type="match status" value="1"/>
</dbReference>
<protein>
    <recommendedName>
        <fullName evidence="5">5'-3' exoribonuclease 1</fullName>
        <ecNumber evidence="5">3.1.13.-</ecNumber>
    </recommendedName>
</protein>
<evidence type="ECO:0000256" key="5">
    <source>
        <dbReference type="PIRNR" id="PIRNR006743"/>
    </source>
</evidence>
<feature type="domain" description="5'-3' exoribonuclease 1 SH3-like" evidence="9">
    <location>
        <begin position="1068"/>
        <end position="1137"/>
    </location>
</feature>
<keyword evidence="1 5" id="KW-0540">Nuclease</keyword>
<evidence type="ECO:0000313" key="13">
    <source>
        <dbReference type="Proteomes" id="UP001152798"/>
    </source>
</evidence>
<dbReference type="GO" id="GO:0016075">
    <property type="term" value="P:rRNA catabolic process"/>
    <property type="evidence" value="ECO:0007669"/>
    <property type="project" value="TreeGrafter"/>
</dbReference>
<evidence type="ECO:0000256" key="3">
    <source>
        <dbReference type="ARBA" id="ARBA00022839"/>
    </source>
</evidence>
<dbReference type="InterPro" id="IPR047008">
    <property type="entry name" value="XRN1_SH3_sf"/>
</dbReference>
<dbReference type="EMBL" id="OV725079">
    <property type="protein sequence ID" value="CAH1395383.1"/>
    <property type="molecule type" value="Genomic_DNA"/>
</dbReference>
<dbReference type="PANTHER" id="PTHR12341">
    <property type="entry name" value="5'-&gt;3' EXORIBONUCLEASE"/>
    <property type="match status" value="1"/>
</dbReference>
<dbReference type="GO" id="GO:0003723">
    <property type="term" value="F:RNA binding"/>
    <property type="evidence" value="ECO:0007669"/>
    <property type="project" value="UniProtKB-KW"/>
</dbReference>
<dbReference type="InterPro" id="IPR016494">
    <property type="entry name" value="5_3_exoribonuclease_1"/>
</dbReference>
<dbReference type="InterPro" id="IPR041412">
    <property type="entry name" value="Xrn1_helical"/>
</dbReference>
<evidence type="ECO:0000259" key="11">
    <source>
        <dbReference type="Pfam" id="PF18334"/>
    </source>
</evidence>
<dbReference type="PANTHER" id="PTHR12341:SF7">
    <property type="entry name" value="5'-3' EXORIBONUCLEASE 1"/>
    <property type="match status" value="1"/>
</dbReference>
<feature type="compositionally biased region" description="Polar residues" evidence="6">
    <location>
        <begin position="1449"/>
        <end position="1458"/>
    </location>
</feature>
<dbReference type="OrthoDB" id="372487at2759"/>
<feature type="compositionally biased region" description="Polar residues" evidence="6">
    <location>
        <begin position="1465"/>
        <end position="1475"/>
    </location>
</feature>
<feature type="domain" description="Xrn1 helical" evidence="8">
    <location>
        <begin position="271"/>
        <end position="586"/>
    </location>
</feature>
<dbReference type="InterPro" id="IPR004859">
    <property type="entry name" value="Xrn1_N"/>
</dbReference>
<dbReference type="GO" id="GO:0005634">
    <property type="term" value="C:nucleus"/>
    <property type="evidence" value="ECO:0007669"/>
    <property type="project" value="TreeGrafter"/>
</dbReference>
<gene>
    <name evidence="12" type="ORF">NEZAVI_LOCUS5676</name>
</gene>
<dbReference type="PIRSF" id="PIRSF006743">
    <property type="entry name" value="Exonuclease_Xnr1"/>
    <property type="match status" value="1"/>
</dbReference>
<feature type="domain" description="Exoribonuclease Xrn1 D2/D3" evidence="11">
    <location>
        <begin position="827"/>
        <end position="1042"/>
    </location>
</feature>
<dbReference type="Gene3D" id="2.30.30.750">
    <property type="match status" value="1"/>
</dbReference>
<proteinExistence type="inferred from homology"/>
<dbReference type="InterPro" id="IPR041385">
    <property type="entry name" value="SH3_12"/>
</dbReference>
<evidence type="ECO:0000259" key="8">
    <source>
        <dbReference type="Pfam" id="PF17846"/>
    </source>
</evidence>
<evidence type="ECO:0000256" key="2">
    <source>
        <dbReference type="ARBA" id="ARBA00022801"/>
    </source>
</evidence>
<dbReference type="GO" id="GO:0005737">
    <property type="term" value="C:cytoplasm"/>
    <property type="evidence" value="ECO:0007669"/>
    <property type="project" value="UniProtKB-SubCell"/>
</dbReference>
<accession>A0A9P0H2S3</accession>
<organism evidence="12 13">
    <name type="scientific">Nezara viridula</name>
    <name type="common">Southern green stink bug</name>
    <name type="synonym">Cimex viridulus</name>
    <dbReference type="NCBI Taxonomy" id="85310"/>
    <lineage>
        <taxon>Eukaryota</taxon>
        <taxon>Metazoa</taxon>
        <taxon>Ecdysozoa</taxon>
        <taxon>Arthropoda</taxon>
        <taxon>Hexapoda</taxon>
        <taxon>Insecta</taxon>
        <taxon>Pterygota</taxon>
        <taxon>Neoptera</taxon>
        <taxon>Paraneoptera</taxon>
        <taxon>Hemiptera</taxon>
        <taxon>Heteroptera</taxon>
        <taxon>Panheteroptera</taxon>
        <taxon>Pentatomomorpha</taxon>
        <taxon>Pentatomoidea</taxon>
        <taxon>Pentatomidae</taxon>
        <taxon>Pentatominae</taxon>
        <taxon>Nezara</taxon>
    </lineage>
</organism>
<keyword evidence="3 5" id="KW-0269">Exonuclease</keyword>
<evidence type="ECO:0000259" key="7">
    <source>
        <dbReference type="Pfam" id="PF03159"/>
    </source>
</evidence>